<comment type="caution">
    <text evidence="2">The sequence shown here is derived from an EMBL/GenBank/DDBJ whole genome shotgun (WGS) entry which is preliminary data.</text>
</comment>
<name>A0A8J3BYJ8_9ACTN</name>
<reference evidence="2" key="2">
    <citation type="submission" date="2020-09" db="EMBL/GenBank/DDBJ databases">
        <authorList>
            <person name="Sun Q."/>
            <person name="Zhou Y."/>
        </authorList>
    </citation>
    <scope>NUCLEOTIDE SEQUENCE</scope>
    <source>
        <strain evidence="2">CGMCC 4.7299</strain>
    </source>
</reference>
<evidence type="ECO:0000313" key="3">
    <source>
        <dbReference type="Proteomes" id="UP000656042"/>
    </source>
</evidence>
<evidence type="ECO:0000313" key="2">
    <source>
        <dbReference type="EMBL" id="GGK89314.1"/>
    </source>
</evidence>
<accession>A0A8J3BYJ8</accession>
<keyword evidence="3" id="KW-1185">Reference proteome</keyword>
<gene>
    <name evidence="2" type="ORF">GCM10012284_24120</name>
</gene>
<sequence length="116" mass="11706">MITAGVAVACLAACGSETPAAADTETSTAPATATDEIEPAAAEAYLAGLRQIDPGLAGNESRAVRRAEETCADIAAGEFTGDKLAERVAERLSGGSATINASQAKQAIDLMETYVC</sequence>
<organism evidence="2 3">
    <name type="scientific">Mangrovihabitans endophyticus</name>
    <dbReference type="NCBI Taxonomy" id="1751298"/>
    <lineage>
        <taxon>Bacteria</taxon>
        <taxon>Bacillati</taxon>
        <taxon>Actinomycetota</taxon>
        <taxon>Actinomycetes</taxon>
        <taxon>Micromonosporales</taxon>
        <taxon>Micromonosporaceae</taxon>
        <taxon>Mangrovihabitans</taxon>
    </lineage>
</organism>
<dbReference type="Proteomes" id="UP000656042">
    <property type="component" value="Unassembled WGS sequence"/>
</dbReference>
<feature type="region of interest" description="Disordered" evidence="1">
    <location>
        <begin position="17"/>
        <end position="36"/>
    </location>
</feature>
<evidence type="ECO:0000256" key="1">
    <source>
        <dbReference type="SAM" id="MobiDB-lite"/>
    </source>
</evidence>
<protein>
    <recommendedName>
        <fullName evidence="4">DUF732 domain-containing protein</fullName>
    </recommendedName>
</protein>
<evidence type="ECO:0008006" key="4">
    <source>
        <dbReference type="Google" id="ProtNLM"/>
    </source>
</evidence>
<dbReference type="EMBL" id="BMMX01000008">
    <property type="protein sequence ID" value="GGK89314.1"/>
    <property type="molecule type" value="Genomic_DNA"/>
</dbReference>
<reference evidence="2" key="1">
    <citation type="journal article" date="2014" name="Int. J. Syst. Evol. Microbiol.">
        <title>Complete genome sequence of Corynebacterium casei LMG S-19264T (=DSM 44701T), isolated from a smear-ripened cheese.</title>
        <authorList>
            <consortium name="US DOE Joint Genome Institute (JGI-PGF)"/>
            <person name="Walter F."/>
            <person name="Albersmeier A."/>
            <person name="Kalinowski J."/>
            <person name="Ruckert C."/>
        </authorList>
    </citation>
    <scope>NUCLEOTIDE SEQUENCE</scope>
    <source>
        <strain evidence="2">CGMCC 4.7299</strain>
    </source>
</reference>
<dbReference type="AlphaFoldDB" id="A0A8J3BYJ8"/>
<dbReference type="RefSeq" id="WP_189079254.1">
    <property type="nucleotide sequence ID" value="NZ_BMMX01000008.1"/>
</dbReference>
<proteinExistence type="predicted"/>